<gene>
    <name evidence="3" type="ORF">Fmac_025019</name>
</gene>
<feature type="chain" id="PRO_5044797196" description="Secreted protein" evidence="2">
    <location>
        <begin position="19"/>
        <end position="203"/>
    </location>
</feature>
<evidence type="ECO:0000313" key="4">
    <source>
        <dbReference type="Proteomes" id="UP001603857"/>
    </source>
</evidence>
<feature type="signal peptide" evidence="2">
    <location>
        <begin position="1"/>
        <end position="18"/>
    </location>
</feature>
<evidence type="ECO:0000313" key="3">
    <source>
        <dbReference type="EMBL" id="KAL2325961.1"/>
    </source>
</evidence>
<keyword evidence="4" id="KW-1185">Reference proteome</keyword>
<keyword evidence="2" id="KW-0732">Signal</keyword>
<accession>A0ABD1LR21</accession>
<sequence length="203" mass="22544">MEGRVGLLFLILLSVAWAYDAGGLVNFRRHTRSLHLATRSSEAESNALGGGVVPAKILRCSNVPQLGKGVEPRVVLRRLSARQGCRAEGGAVETPLGSVEVSSRGWKCEPRVVTRSPIYNPPSERIRRVPLVTKCVGDYGREHQGRRYILSRGQPQERNPENNVEAEGSSLVEGNLKRETLRVKPRLRVHPKSKGTARRKPWE</sequence>
<feature type="region of interest" description="Disordered" evidence="1">
    <location>
        <begin position="149"/>
        <end position="203"/>
    </location>
</feature>
<name>A0ABD1LR21_9FABA</name>
<feature type="compositionally biased region" description="Basic residues" evidence="1">
    <location>
        <begin position="183"/>
        <end position="203"/>
    </location>
</feature>
<dbReference type="EMBL" id="JBGMDY010000008">
    <property type="protein sequence ID" value="KAL2325961.1"/>
    <property type="molecule type" value="Genomic_DNA"/>
</dbReference>
<comment type="caution">
    <text evidence="3">The sequence shown here is derived from an EMBL/GenBank/DDBJ whole genome shotgun (WGS) entry which is preliminary data.</text>
</comment>
<dbReference type="Proteomes" id="UP001603857">
    <property type="component" value="Unassembled WGS sequence"/>
</dbReference>
<proteinExistence type="predicted"/>
<reference evidence="3 4" key="1">
    <citation type="submission" date="2024-08" db="EMBL/GenBank/DDBJ databases">
        <title>Insights into the chromosomal genome structure of Flemingia macrophylla.</title>
        <authorList>
            <person name="Ding Y."/>
            <person name="Zhao Y."/>
            <person name="Bi W."/>
            <person name="Wu M."/>
            <person name="Zhao G."/>
            <person name="Gong Y."/>
            <person name="Li W."/>
            <person name="Zhang P."/>
        </authorList>
    </citation>
    <scope>NUCLEOTIDE SEQUENCE [LARGE SCALE GENOMIC DNA]</scope>
    <source>
        <strain evidence="3">DYQJB</strain>
        <tissue evidence="3">Leaf</tissue>
    </source>
</reference>
<dbReference type="AlphaFoldDB" id="A0ABD1LR21"/>
<organism evidence="3 4">
    <name type="scientific">Flemingia macrophylla</name>
    <dbReference type="NCBI Taxonomy" id="520843"/>
    <lineage>
        <taxon>Eukaryota</taxon>
        <taxon>Viridiplantae</taxon>
        <taxon>Streptophyta</taxon>
        <taxon>Embryophyta</taxon>
        <taxon>Tracheophyta</taxon>
        <taxon>Spermatophyta</taxon>
        <taxon>Magnoliopsida</taxon>
        <taxon>eudicotyledons</taxon>
        <taxon>Gunneridae</taxon>
        <taxon>Pentapetalae</taxon>
        <taxon>rosids</taxon>
        <taxon>fabids</taxon>
        <taxon>Fabales</taxon>
        <taxon>Fabaceae</taxon>
        <taxon>Papilionoideae</taxon>
        <taxon>50 kb inversion clade</taxon>
        <taxon>NPAAA clade</taxon>
        <taxon>indigoferoid/millettioid clade</taxon>
        <taxon>Phaseoleae</taxon>
        <taxon>Flemingia</taxon>
    </lineage>
</organism>
<evidence type="ECO:0000256" key="1">
    <source>
        <dbReference type="SAM" id="MobiDB-lite"/>
    </source>
</evidence>
<evidence type="ECO:0000256" key="2">
    <source>
        <dbReference type="SAM" id="SignalP"/>
    </source>
</evidence>
<evidence type="ECO:0008006" key="5">
    <source>
        <dbReference type="Google" id="ProtNLM"/>
    </source>
</evidence>
<protein>
    <recommendedName>
        <fullName evidence="5">Secreted protein</fullName>
    </recommendedName>
</protein>